<sequence length="152" mass="16460">MDFTVPPFLDRLSRLTRAARRGRPRQRYLAALRLAAPRRPGPEVLNAASSPAPALAVPGEYRVAVLLNVALGPGGRMVNFDGFEKGHELAVASPTEGSPLLILTVTAPGLLAATERVFAIGNRQDTDDKGVHWPRDPEAVKSNETIYCYLDC</sequence>
<organism evidence="1 2">
    <name type="scientific">Kitasatospora herbaricolor</name>
    <dbReference type="NCBI Taxonomy" id="68217"/>
    <lineage>
        <taxon>Bacteria</taxon>
        <taxon>Bacillati</taxon>
        <taxon>Actinomycetota</taxon>
        <taxon>Actinomycetes</taxon>
        <taxon>Kitasatosporales</taxon>
        <taxon>Streptomycetaceae</taxon>
        <taxon>Kitasatospora</taxon>
    </lineage>
</organism>
<gene>
    <name evidence="1" type="ORF">OG469_01755</name>
</gene>
<dbReference type="RefSeq" id="WP_329492951.1">
    <property type="nucleotide sequence ID" value="NZ_CP108460.1"/>
</dbReference>
<proteinExistence type="predicted"/>
<evidence type="ECO:0000313" key="1">
    <source>
        <dbReference type="EMBL" id="WUS54339.1"/>
    </source>
</evidence>
<dbReference type="Proteomes" id="UP001432014">
    <property type="component" value="Chromosome"/>
</dbReference>
<reference evidence="1 2" key="1">
    <citation type="submission" date="2022-10" db="EMBL/GenBank/DDBJ databases">
        <title>The complete genomes of actinobacterial strains from the NBC collection.</title>
        <authorList>
            <person name="Joergensen T.S."/>
            <person name="Alvarez Arevalo M."/>
            <person name="Sterndorff E.B."/>
            <person name="Faurdal D."/>
            <person name="Vuksanovic O."/>
            <person name="Mourched A.-S."/>
            <person name="Charusanti P."/>
            <person name="Shaw S."/>
            <person name="Blin K."/>
            <person name="Weber T."/>
        </authorList>
    </citation>
    <scope>NUCLEOTIDE SEQUENCE [LARGE SCALE GENOMIC DNA]</scope>
    <source>
        <strain evidence="1 2">NBC_01247</strain>
    </source>
</reference>
<protein>
    <submittedName>
        <fullName evidence="1">Uncharacterized protein</fullName>
    </submittedName>
</protein>
<keyword evidence="2" id="KW-1185">Reference proteome</keyword>
<evidence type="ECO:0000313" key="2">
    <source>
        <dbReference type="Proteomes" id="UP001432014"/>
    </source>
</evidence>
<dbReference type="EMBL" id="CP108482">
    <property type="protein sequence ID" value="WUS54339.1"/>
    <property type="molecule type" value="Genomic_DNA"/>
</dbReference>
<accession>A0ABZ1W0I6</accession>
<name>A0ABZ1W0I6_9ACTN</name>